<dbReference type="Pfam" id="PF00501">
    <property type="entry name" value="AMP-binding"/>
    <property type="match status" value="1"/>
</dbReference>
<dbReference type="RefSeq" id="WP_182688929.1">
    <property type="nucleotide sequence ID" value="NZ_JACHTF010000033.1"/>
</dbReference>
<feature type="domain" description="TubC N-terminal docking" evidence="3">
    <location>
        <begin position="5"/>
        <end position="52"/>
    </location>
</feature>
<name>A0A7W3TQ83_9GAMM</name>
<dbReference type="PANTHER" id="PTHR45398">
    <property type="match status" value="1"/>
</dbReference>
<organism evidence="4 5">
    <name type="scientific">Marilutibacter spongiae</name>
    <dbReference type="NCBI Taxonomy" id="2025720"/>
    <lineage>
        <taxon>Bacteria</taxon>
        <taxon>Pseudomonadati</taxon>
        <taxon>Pseudomonadota</taxon>
        <taxon>Gammaproteobacteria</taxon>
        <taxon>Lysobacterales</taxon>
        <taxon>Lysobacteraceae</taxon>
        <taxon>Marilutibacter</taxon>
    </lineage>
</organism>
<dbReference type="InterPro" id="IPR001242">
    <property type="entry name" value="Condensation_dom"/>
</dbReference>
<dbReference type="Proteomes" id="UP000523196">
    <property type="component" value="Unassembled WGS sequence"/>
</dbReference>
<dbReference type="FunFam" id="3.30.559.10:FF:000012">
    <property type="entry name" value="Non-ribosomal peptide synthetase"/>
    <property type="match status" value="1"/>
</dbReference>
<dbReference type="InterPro" id="IPR041464">
    <property type="entry name" value="TubC_N"/>
</dbReference>
<dbReference type="Gene3D" id="1.10.10.1830">
    <property type="entry name" value="Non-ribosomal peptide synthase, adenylation domain"/>
    <property type="match status" value="1"/>
</dbReference>
<dbReference type="Pfam" id="PF18563">
    <property type="entry name" value="TubC_N"/>
    <property type="match status" value="1"/>
</dbReference>
<dbReference type="SUPFAM" id="SSF52777">
    <property type="entry name" value="CoA-dependent acyltransferases"/>
    <property type="match status" value="2"/>
</dbReference>
<protein>
    <submittedName>
        <fullName evidence="4">AMP-binding protein</fullName>
    </submittedName>
</protein>
<dbReference type="InterPro" id="IPR044894">
    <property type="entry name" value="TubC_N_sf"/>
</dbReference>
<dbReference type="InterPro" id="IPR023213">
    <property type="entry name" value="CAT-like_dom_sf"/>
</dbReference>
<evidence type="ECO:0000259" key="3">
    <source>
        <dbReference type="Pfam" id="PF18563"/>
    </source>
</evidence>
<dbReference type="EMBL" id="JACHTF010000033">
    <property type="protein sequence ID" value="MBB1062179.1"/>
    <property type="molecule type" value="Genomic_DNA"/>
</dbReference>
<dbReference type="AlphaFoldDB" id="A0A7W3TQ83"/>
<proteinExistence type="predicted"/>
<dbReference type="InterPro" id="IPR042099">
    <property type="entry name" value="ANL_N_sf"/>
</dbReference>
<dbReference type="Pfam" id="PF00668">
    <property type="entry name" value="Condensation"/>
    <property type="match status" value="1"/>
</dbReference>
<evidence type="ECO:0000313" key="4">
    <source>
        <dbReference type="EMBL" id="MBB1062179.1"/>
    </source>
</evidence>
<evidence type="ECO:0000259" key="1">
    <source>
        <dbReference type="Pfam" id="PF00501"/>
    </source>
</evidence>
<sequence length="618" mass="66643">MKMLELLDALRGAGVVLSLEAGRLKTAAPKGAITPALAEGIRTHRDALVDFLARARVAGAPEPACIPRAVEAALHPLSFAQQRLWFIDRLEGGSSQYNLPAALELKGRFEPDALQHALDALVERHAILRTGYEEHEGVPMQRVHPAGRVPLDRLDLRDLAGPEGEDALRARMEADAGRPFDLGGDLMLRCTLVAMAEAKHVLLFTMHHIASDGWSMGILVREMAALYAGFAQGQAVALAPLRIQYADFASWQRQHAALDAQLDYWRTRLDGAPTLLELPTDRPRPPVQSHAGGLLPFHLQPALCEALHALSRRHGTSLFMTLLAGWSALLSRLSGQDEVVVGTPVANRQRTEVEPLIGFFVNTLALRVGFDASTTVASLLDQVREHTLEAYAHQDVPFEQVVEAVQPVRSLAHSPLCQAVLSFNNTPDSGRLELPGLTLEAIPPEHQSTHFDLTLALREGEDGIAGGLEFARDLFDEATLRHWLAGFASLLEAMALADPATPVARLPFLDAAQRQHLLHGVHGASQPLPHASVQAAFEARVDATPDALALTGEGRQWTFDALDRAANRLAHGLREVGVGADVRVAICAPRSAGFVVAMLAVLKAGAAYVPLEVDAPAA</sequence>
<dbReference type="PANTHER" id="PTHR45398:SF1">
    <property type="entry name" value="ENZYME, PUTATIVE (JCVI)-RELATED"/>
    <property type="match status" value="1"/>
</dbReference>
<dbReference type="SUPFAM" id="SSF56801">
    <property type="entry name" value="Acetyl-CoA synthetase-like"/>
    <property type="match status" value="1"/>
</dbReference>
<feature type="non-terminal residue" evidence="4">
    <location>
        <position position="618"/>
    </location>
</feature>
<feature type="domain" description="Condensation" evidence="2">
    <location>
        <begin position="75"/>
        <end position="518"/>
    </location>
</feature>
<gene>
    <name evidence="4" type="ORF">H4F98_16540</name>
</gene>
<reference evidence="4 5" key="1">
    <citation type="submission" date="2020-08" db="EMBL/GenBank/DDBJ databases">
        <authorList>
            <person name="Xu S."/>
            <person name="Li A."/>
        </authorList>
    </citation>
    <scope>NUCLEOTIDE SEQUENCE [LARGE SCALE GENOMIC DNA]</scope>
    <source>
        <strain evidence="4 5">119BY6-57</strain>
    </source>
</reference>
<feature type="domain" description="AMP-dependent synthetase/ligase" evidence="1">
    <location>
        <begin position="537"/>
        <end position="617"/>
    </location>
</feature>
<comment type="caution">
    <text evidence="4">The sequence shown here is derived from an EMBL/GenBank/DDBJ whole genome shotgun (WGS) entry which is preliminary data.</text>
</comment>
<dbReference type="CDD" id="cd19531">
    <property type="entry name" value="LCL_NRPS-like"/>
    <property type="match status" value="1"/>
</dbReference>
<dbReference type="Gene3D" id="3.30.559.10">
    <property type="entry name" value="Chloramphenicol acetyltransferase-like domain"/>
    <property type="match status" value="1"/>
</dbReference>
<evidence type="ECO:0000259" key="2">
    <source>
        <dbReference type="Pfam" id="PF00668"/>
    </source>
</evidence>
<accession>A0A7W3TQ83</accession>
<dbReference type="GO" id="GO:0003824">
    <property type="term" value="F:catalytic activity"/>
    <property type="evidence" value="ECO:0007669"/>
    <property type="project" value="InterPro"/>
</dbReference>
<keyword evidence="5" id="KW-1185">Reference proteome</keyword>
<dbReference type="InterPro" id="IPR000873">
    <property type="entry name" value="AMP-dep_synth/lig_dom"/>
</dbReference>
<dbReference type="Gene3D" id="3.30.559.30">
    <property type="entry name" value="Nonribosomal peptide synthetase, condensation domain"/>
    <property type="match status" value="1"/>
</dbReference>
<dbReference type="Gene3D" id="3.40.50.12780">
    <property type="entry name" value="N-terminal domain of ligase-like"/>
    <property type="match status" value="1"/>
</dbReference>
<evidence type="ECO:0000313" key="5">
    <source>
        <dbReference type="Proteomes" id="UP000523196"/>
    </source>
</evidence>